<name>A0ABT2U470_9FIRM</name>
<dbReference type="RefSeq" id="WP_147574000.1">
    <property type="nucleotide sequence ID" value="NZ_JAOQJE010000005.1"/>
</dbReference>
<gene>
    <name evidence="1" type="ORF">OCV66_07115</name>
</gene>
<dbReference type="EMBL" id="JAOQJE010000005">
    <property type="protein sequence ID" value="MCU6788861.1"/>
    <property type="molecule type" value="Genomic_DNA"/>
</dbReference>
<proteinExistence type="predicted"/>
<accession>A0ABT2U470</accession>
<sequence length="59" mass="6210">MKIETLTEKITNGKFSAVVDYASDIVSVDIGDGSEPFAISSCAVDSLADFLGIVKERVG</sequence>
<evidence type="ECO:0000313" key="1">
    <source>
        <dbReference type="EMBL" id="MCU6788861.1"/>
    </source>
</evidence>
<organism evidence="1 2">
    <name type="scientific">Agathobaculum ammoniilyticum</name>
    <dbReference type="NCBI Taxonomy" id="2981778"/>
    <lineage>
        <taxon>Bacteria</taxon>
        <taxon>Bacillati</taxon>
        <taxon>Bacillota</taxon>
        <taxon>Clostridia</taxon>
        <taxon>Eubacteriales</taxon>
        <taxon>Butyricicoccaceae</taxon>
        <taxon>Agathobaculum</taxon>
    </lineage>
</organism>
<protein>
    <submittedName>
        <fullName evidence="1">Uncharacterized protein</fullName>
    </submittedName>
</protein>
<comment type="caution">
    <text evidence="1">The sequence shown here is derived from an EMBL/GenBank/DDBJ whole genome shotgun (WGS) entry which is preliminary data.</text>
</comment>
<evidence type="ECO:0000313" key="2">
    <source>
        <dbReference type="Proteomes" id="UP001652397"/>
    </source>
</evidence>
<reference evidence="1 2" key="1">
    <citation type="journal article" date="2021" name="ISME Commun">
        <title>Automated analysis of genomic sequences facilitates high-throughput and comprehensive description of bacteria.</title>
        <authorList>
            <person name="Hitch T.C.A."/>
        </authorList>
    </citation>
    <scope>NUCLEOTIDE SEQUENCE [LARGE SCALE GENOMIC DNA]</scope>
    <source>
        <strain evidence="1 2">Sanger_34</strain>
    </source>
</reference>
<dbReference type="Proteomes" id="UP001652397">
    <property type="component" value="Unassembled WGS sequence"/>
</dbReference>
<keyword evidence="2" id="KW-1185">Reference proteome</keyword>